<dbReference type="VEuPathDB" id="VectorBase:AFUN2_008219"/>
<dbReference type="STRING" id="62324.A0A182R558"/>
<dbReference type="PROSITE" id="PS00028">
    <property type="entry name" value="ZINC_FINGER_C2H2_1"/>
    <property type="match status" value="6"/>
</dbReference>
<evidence type="ECO:0000256" key="7">
    <source>
        <dbReference type="ARBA" id="ARBA00023242"/>
    </source>
</evidence>
<evidence type="ECO:0000313" key="13">
    <source>
        <dbReference type="EnsemblMetazoa" id="AFUN001300-PA"/>
    </source>
</evidence>
<keyword evidence="2 9" id="KW-0479">Metal-binding</keyword>
<feature type="domain" description="ZAD" evidence="12">
    <location>
        <begin position="4"/>
        <end position="77"/>
    </location>
</feature>
<dbReference type="SUPFAM" id="SSF57667">
    <property type="entry name" value="beta-beta-alpha zinc fingers"/>
    <property type="match status" value="4"/>
</dbReference>
<dbReference type="GO" id="GO:0005634">
    <property type="term" value="C:nucleus"/>
    <property type="evidence" value="ECO:0007669"/>
    <property type="project" value="UniProtKB-SubCell"/>
</dbReference>
<evidence type="ECO:0000259" key="11">
    <source>
        <dbReference type="PROSITE" id="PS50157"/>
    </source>
</evidence>
<feature type="binding site" evidence="9">
    <location>
        <position position="6"/>
    </location>
    <ligand>
        <name>Zn(2+)</name>
        <dbReference type="ChEBI" id="CHEBI:29105"/>
    </ligand>
</feature>
<dbReference type="InterPro" id="IPR012934">
    <property type="entry name" value="Znf_AD"/>
</dbReference>
<evidence type="ECO:0000256" key="9">
    <source>
        <dbReference type="PROSITE-ProRule" id="PRU01263"/>
    </source>
</evidence>
<feature type="binding site" evidence="9">
    <location>
        <position position="9"/>
    </location>
    <ligand>
        <name>Zn(2+)</name>
        <dbReference type="ChEBI" id="CHEBI:29105"/>
    </ligand>
</feature>
<evidence type="ECO:0000259" key="12">
    <source>
        <dbReference type="PROSITE" id="PS51915"/>
    </source>
</evidence>
<feature type="domain" description="C2H2-type" evidence="11">
    <location>
        <begin position="302"/>
        <end position="330"/>
    </location>
</feature>
<dbReference type="InterPro" id="IPR013087">
    <property type="entry name" value="Znf_C2H2_type"/>
</dbReference>
<evidence type="ECO:0000256" key="8">
    <source>
        <dbReference type="PROSITE-ProRule" id="PRU00042"/>
    </source>
</evidence>
<feature type="domain" description="C2H2-type" evidence="11">
    <location>
        <begin position="252"/>
        <end position="274"/>
    </location>
</feature>
<feature type="binding site" evidence="9">
    <location>
        <position position="50"/>
    </location>
    <ligand>
        <name>Zn(2+)</name>
        <dbReference type="ChEBI" id="CHEBI:29105"/>
    </ligand>
</feature>
<feature type="domain" description="C2H2-type" evidence="11">
    <location>
        <begin position="467"/>
        <end position="496"/>
    </location>
</feature>
<reference evidence="13" key="1">
    <citation type="submission" date="2020-05" db="UniProtKB">
        <authorList>
            <consortium name="EnsemblMetazoa"/>
        </authorList>
    </citation>
    <scope>IDENTIFICATION</scope>
    <source>
        <strain evidence="13">FUMOZ</strain>
    </source>
</reference>
<feature type="region of interest" description="Disordered" evidence="10">
    <location>
        <begin position="486"/>
        <end position="510"/>
    </location>
</feature>
<dbReference type="SUPFAM" id="SSF57716">
    <property type="entry name" value="Glucocorticoid receptor-like (DNA-binding domain)"/>
    <property type="match status" value="1"/>
</dbReference>
<comment type="subcellular location">
    <subcellularLocation>
        <location evidence="1">Nucleus</location>
    </subcellularLocation>
</comment>
<feature type="region of interest" description="Disordered" evidence="10">
    <location>
        <begin position="202"/>
        <end position="245"/>
    </location>
</feature>
<proteinExistence type="predicted"/>
<organism evidence="13">
    <name type="scientific">Anopheles funestus</name>
    <name type="common">African malaria mosquito</name>
    <dbReference type="NCBI Taxonomy" id="62324"/>
    <lineage>
        <taxon>Eukaryota</taxon>
        <taxon>Metazoa</taxon>
        <taxon>Ecdysozoa</taxon>
        <taxon>Arthropoda</taxon>
        <taxon>Hexapoda</taxon>
        <taxon>Insecta</taxon>
        <taxon>Pterygota</taxon>
        <taxon>Neoptera</taxon>
        <taxon>Endopterygota</taxon>
        <taxon>Diptera</taxon>
        <taxon>Nematocera</taxon>
        <taxon>Culicoidea</taxon>
        <taxon>Culicidae</taxon>
        <taxon>Anophelinae</taxon>
        <taxon>Anopheles</taxon>
    </lineage>
</organism>
<feature type="compositionally biased region" description="Polar residues" evidence="10">
    <location>
        <begin position="489"/>
        <end position="502"/>
    </location>
</feature>
<dbReference type="VEuPathDB" id="VectorBase:AFUN001300"/>
<keyword evidence="7" id="KW-0539">Nucleus</keyword>
<evidence type="ECO:0000256" key="1">
    <source>
        <dbReference type="ARBA" id="ARBA00004123"/>
    </source>
</evidence>
<accession>A0A182R558</accession>
<dbReference type="Pfam" id="PF07776">
    <property type="entry name" value="zf-AD"/>
    <property type="match status" value="1"/>
</dbReference>
<feature type="domain" description="C2H2-type" evidence="11">
    <location>
        <begin position="417"/>
        <end position="444"/>
    </location>
</feature>
<keyword evidence="5 9" id="KW-0862">Zinc</keyword>
<keyword evidence="4 8" id="KW-0863">Zinc-finger</keyword>
<sequence length="510" mass="57365">MNSLKCRFCLELHYPEAGSFSLLNVPFSTAIKRVFSFEIKSEQHLSEHVCKICSAMVWQFYTYSVMVEDNQHKLQQEFTLLNAETPLNLVEDYRIENQAHVAIKSEPLDSSTTHTDLPSCSSNVVNRASINESASSVNIKVEPQDEESKTDETVVNSENTAEDKIQPVLGKDLADNVKLEEYVITTYVEGSNSGIAETVALEQQTDDDSTSNVIANDQPQHESDETDLSSASSSQSNAHDQPLTQPPNTAFILCDQCERPFSNRRQLRNHQRVHKFSECPICKKMIKGDFITQHLAAHEGAFRCDICDASFGCTANLRMHKDMKHAADAQPGDETFPCEVCERTFLNKTQLSLHRKQHKTKQCPICMKHIRSMHFQTHISIHQGAFYCDLCKRAFSSRKNLTKHKNVKHSSLVPVTISCDQCELTFPNQTKLSAHRKGHQRKQCPICKKAFRPNKIKEHLASHDGAFRCGSCGKTFSTKYSLKKHNRTSNHCGTGKSGNASENELAASVQ</sequence>
<feature type="binding site" evidence="9">
    <location>
        <position position="53"/>
    </location>
    <ligand>
        <name>Zn(2+)</name>
        <dbReference type="ChEBI" id="CHEBI:29105"/>
    </ligand>
</feature>
<dbReference type="SMART" id="SM00355">
    <property type="entry name" value="ZnF_C2H2"/>
    <property type="match status" value="9"/>
</dbReference>
<evidence type="ECO:0000256" key="2">
    <source>
        <dbReference type="ARBA" id="ARBA00022723"/>
    </source>
</evidence>
<dbReference type="Pfam" id="PF00096">
    <property type="entry name" value="zf-C2H2"/>
    <property type="match status" value="3"/>
</dbReference>
<evidence type="ECO:0000256" key="3">
    <source>
        <dbReference type="ARBA" id="ARBA00022737"/>
    </source>
</evidence>
<dbReference type="GO" id="GO:0008270">
    <property type="term" value="F:zinc ion binding"/>
    <property type="evidence" value="ECO:0007669"/>
    <property type="project" value="UniProtKB-UniRule"/>
</dbReference>
<dbReference type="Pfam" id="PF13912">
    <property type="entry name" value="zf-C2H2_6"/>
    <property type="match status" value="2"/>
</dbReference>
<dbReference type="PANTHER" id="PTHR24404">
    <property type="entry name" value="ZINC FINGER PROTEIN"/>
    <property type="match status" value="1"/>
</dbReference>
<dbReference type="Gene3D" id="1.10.8.1320">
    <property type="match status" value="2"/>
</dbReference>
<dbReference type="GO" id="GO:0006357">
    <property type="term" value="P:regulation of transcription by RNA polymerase II"/>
    <property type="evidence" value="ECO:0007669"/>
    <property type="project" value="TreeGrafter"/>
</dbReference>
<dbReference type="PANTHER" id="PTHR24404:SF114">
    <property type="entry name" value="KLUMPFUSS, ISOFORM B-RELATED"/>
    <property type="match status" value="1"/>
</dbReference>
<dbReference type="InterPro" id="IPR036236">
    <property type="entry name" value="Znf_C2H2_sf"/>
</dbReference>
<feature type="region of interest" description="Disordered" evidence="10">
    <location>
        <begin position="134"/>
        <end position="163"/>
    </location>
</feature>
<feature type="compositionally biased region" description="Basic and acidic residues" evidence="10">
    <location>
        <begin position="142"/>
        <end position="152"/>
    </location>
</feature>
<name>A0A182R558_ANOFN</name>
<dbReference type="GO" id="GO:0003700">
    <property type="term" value="F:DNA-binding transcription factor activity"/>
    <property type="evidence" value="ECO:0007669"/>
    <property type="project" value="TreeGrafter"/>
</dbReference>
<evidence type="ECO:0000256" key="4">
    <source>
        <dbReference type="ARBA" id="ARBA00022771"/>
    </source>
</evidence>
<dbReference type="Gene3D" id="3.40.1800.20">
    <property type="match status" value="1"/>
</dbReference>
<evidence type="ECO:0000256" key="5">
    <source>
        <dbReference type="ARBA" id="ARBA00022833"/>
    </source>
</evidence>
<dbReference type="FunFam" id="3.30.160.60:FF:000446">
    <property type="entry name" value="Zinc finger protein"/>
    <property type="match status" value="1"/>
</dbReference>
<dbReference type="EnsemblMetazoa" id="AFUN001300-RA">
    <property type="protein sequence ID" value="AFUN001300-PA"/>
    <property type="gene ID" value="AFUN001300"/>
</dbReference>
<dbReference type="SMART" id="SM00868">
    <property type="entry name" value="zf-AD"/>
    <property type="match status" value="1"/>
</dbReference>
<evidence type="ECO:0000256" key="10">
    <source>
        <dbReference type="SAM" id="MobiDB-lite"/>
    </source>
</evidence>
<dbReference type="InterPro" id="IPR050589">
    <property type="entry name" value="Ikaros_C2H2-ZF"/>
</dbReference>
<evidence type="ECO:0008006" key="14">
    <source>
        <dbReference type="Google" id="ProtNLM"/>
    </source>
</evidence>
<dbReference type="PROSITE" id="PS51915">
    <property type="entry name" value="ZAD"/>
    <property type="match status" value="1"/>
</dbReference>
<dbReference type="Gene3D" id="3.30.160.60">
    <property type="entry name" value="Classic Zinc Finger"/>
    <property type="match status" value="3"/>
</dbReference>
<feature type="domain" description="C2H2-type" evidence="11">
    <location>
        <begin position="336"/>
        <end position="363"/>
    </location>
</feature>
<feature type="domain" description="C2H2-type" evidence="11">
    <location>
        <begin position="386"/>
        <end position="414"/>
    </location>
</feature>
<keyword evidence="6" id="KW-0238">DNA-binding</keyword>
<dbReference type="PROSITE" id="PS50157">
    <property type="entry name" value="ZINC_FINGER_C2H2_2"/>
    <property type="match status" value="6"/>
</dbReference>
<dbReference type="GO" id="GO:0000978">
    <property type="term" value="F:RNA polymerase II cis-regulatory region sequence-specific DNA binding"/>
    <property type="evidence" value="ECO:0007669"/>
    <property type="project" value="TreeGrafter"/>
</dbReference>
<keyword evidence="3" id="KW-0677">Repeat</keyword>
<protein>
    <recommendedName>
        <fullName evidence="14">Protein krueppel</fullName>
    </recommendedName>
</protein>
<evidence type="ECO:0000256" key="6">
    <source>
        <dbReference type="ARBA" id="ARBA00023125"/>
    </source>
</evidence>
<dbReference type="AlphaFoldDB" id="A0A182R558"/>